<accession>A0A8S5TKM1</accession>
<name>A0A8S5TKM1_9CAUD</name>
<sequence>MRVRAIDSEGDWLLGHKADSAAISQNVKTQILSLYNDWFLDFENGVRWFDYLAKNPNSDKMRDEVKRQILSVEGVSSLEILNINLNERKATIEVQYRDIYDESQRLYINASE</sequence>
<proteinExistence type="predicted"/>
<organism evidence="1">
    <name type="scientific">Siphoviridae sp. ctSmR6</name>
    <dbReference type="NCBI Taxonomy" id="2827873"/>
    <lineage>
        <taxon>Viruses</taxon>
        <taxon>Duplodnaviria</taxon>
        <taxon>Heunggongvirae</taxon>
        <taxon>Uroviricota</taxon>
        <taxon>Caudoviricetes</taxon>
    </lineage>
</organism>
<protein>
    <submittedName>
        <fullName evidence="1">Uncharacterized protein</fullName>
    </submittedName>
</protein>
<dbReference type="EMBL" id="BK032844">
    <property type="protein sequence ID" value="DAF63846.1"/>
    <property type="molecule type" value="Genomic_DNA"/>
</dbReference>
<evidence type="ECO:0000313" key="1">
    <source>
        <dbReference type="EMBL" id="DAF63846.1"/>
    </source>
</evidence>
<dbReference type="InterPro" id="IPR020288">
    <property type="entry name" value="Sheath_initiator"/>
</dbReference>
<reference evidence="1" key="1">
    <citation type="journal article" date="2021" name="Proc. Natl. Acad. Sci. U.S.A.">
        <title>A Catalog of Tens of Thousands of Viruses from Human Metagenomes Reveals Hidden Associations with Chronic Diseases.</title>
        <authorList>
            <person name="Tisza M.J."/>
            <person name="Buck C.B."/>
        </authorList>
    </citation>
    <scope>NUCLEOTIDE SEQUENCE</scope>
    <source>
        <strain evidence="1">CtSmR6</strain>
    </source>
</reference>
<dbReference type="Pfam" id="PF10934">
    <property type="entry name" value="Sheath_initiator"/>
    <property type="match status" value="1"/>
</dbReference>